<organism evidence="1 2">
    <name type="scientific">Puccinia graminis f. sp. tritici</name>
    <dbReference type="NCBI Taxonomy" id="56615"/>
    <lineage>
        <taxon>Eukaryota</taxon>
        <taxon>Fungi</taxon>
        <taxon>Dikarya</taxon>
        <taxon>Basidiomycota</taxon>
        <taxon>Pucciniomycotina</taxon>
        <taxon>Pucciniomycetes</taxon>
        <taxon>Pucciniales</taxon>
        <taxon>Pucciniaceae</taxon>
        <taxon>Puccinia</taxon>
    </lineage>
</organism>
<protein>
    <submittedName>
        <fullName evidence="1">Uncharacterized protein</fullName>
    </submittedName>
</protein>
<dbReference type="AlphaFoldDB" id="A0A5B0RM39"/>
<reference evidence="1 2" key="1">
    <citation type="submission" date="2019-05" db="EMBL/GenBank/DDBJ databases">
        <title>Emergence of the Ug99 lineage of the wheat stem rust pathogen through somatic hybridization.</title>
        <authorList>
            <person name="Li F."/>
            <person name="Upadhyaya N.M."/>
            <person name="Sperschneider J."/>
            <person name="Matny O."/>
            <person name="Nguyen-Phuc H."/>
            <person name="Mago R."/>
            <person name="Raley C."/>
            <person name="Miller M.E."/>
            <person name="Silverstein K.A.T."/>
            <person name="Henningsen E."/>
            <person name="Hirsch C.D."/>
            <person name="Visser B."/>
            <person name="Pretorius Z.A."/>
            <person name="Steffenson B.J."/>
            <person name="Schwessinger B."/>
            <person name="Dodds P.N."/>
            <person name="Figueroa M."/>
        </authorList>
    </citation>
    <scope>NUCLEOTIDE SEQUENCE [LARGE SCALE GENOMIC DNA]</scope>
    <source>
        <strain evidence="1 2">Ug99</strain>
    </source>
</reference>
<evidence type="ECO:0000313" key="2">
    <source>
        <dbReference type="Proteomes" id="UP000325313"/>
    </source>
</evidence>
<name>A0A5B0RM39_PUCGR</name>
<proteinExistence type="predicted"/>
<evidence type="ECO:0000313" key="1">
    <source>
        <dbReference type="EMBL" id="KAA1126900.1"/>
    </source>
</evidence>
<comment type="caution">
    <text evidence="1">The sequence shown here is derived from an EMBL/GenBank/DDBJ whole genome shotgun (WGS) entry which is preliminary data.</text>
</comment>
<dbReference type="Proteomes" id="UP000325313">
    <property type="component" value="Unassembled WGS sequence"/>
</dbReference>
<sequence length="202" mass="23291">MDTITAKLSALSSTAPEDPEEHATQLTSFLKQAQEKLGHRIKSNPAKAKPWWCKETLNPVLRTRNRARKWMILAKSPESCECYRQWNDYFLSLVKSLKQRNWRRLLENPEEGDLYRILRFSSKTANGEVLPLRDRDGSIVHDKHHQAELLFKGTSVTNVPIDLSDVSFDLTCRFSSYLPVTEKEVALAIQRVWPKKPRGLMG</sequence>
<accession>A0A5B0RM39</accession>
<dbReference type="EMBL" id="VDEP01000170">
    <property type="protein sequence ID" value="KAA1126900.1"/>
    <property type="molecule type" value="Genomic_DNA"/>
</dbReference>
<gene>
    <name evidence="1" type="ORF">PGTUg99_030699</name>
</gene>